<proteinExistence type="predicted"/>
<organism evidence="2 3">
    <name type="scientific">Kistimonas scapharcae</name>
    <dbReference type="NCBI Taxonomy" id="1036133"/>
    <lineage>
        <taxon>Bacteria</taxon>
        <taxon>Pseudomonadati</taxon>
        <taxon>Pseudomonadota</taxon>
        <taxon>Gammaproteobacteria</taxon>
        <taxon>Oceanospirillales</taxon>
        <taxon>Endozoicomonadaceae</taxon>
        <taxon>Kistimonas</taxon>
    </lineage>
</organism>
<keyword evidence="1" id="KW-1133">Transmembrane helix</keyword>
<evidence type="ECO:0000313" key="3">
    <source>
        <dbReference type="Proteomes" id="UP001500604"/>
    </source>
</evidence>
<sequence length="88" mass="9768">MTTKAFTCSIADEAWQSIENRGITAIMVPCVFLAGVMGFGFGLAFGVIGGVLTFLPSVYWAFKSEIDELDTSLETYLMTPRPWEDIYE</sequence>
<accession>A0ABP8V1M5</accession>
<name>A0ABP8V1M5_9GAMM</name>
<keyword evidence="1" id="KW-0472">Membrane</keyword>
<protein>
    <submittedName>
        <fullName evidence="2">Uncharacterized protein</fullName>
    </submittedName>
</protein>
<keyword evidence="1" id="KW-0812">Transmembrane</keyword>
<gene>
    <name evidence="2" type="ORF">GCM10023116_17480</name>
</gene>
<keyword evidence="3" id="KW-1185">Reference proteome</keyword>
<comment type="caution">
    <text evidence="2">The sequence shown here is derived from an EMBL/GenBank/DDBJ whole genome shotgun (WGS) entry which is preliminary data.</text>
</comment>
<dbReference type="EMBL" id="BAABFL010000134">
    <property type="protein sequence ID" value="GAA4649474.1"/>
    <property type="molecule type" value="Genomic_DNA"/>
</dbReference>
<evidence type="ECO:0000313" key="2">
    <source>
        <dbReference type="EMBL" id="GAA4649474.1"/>
    </source>
</evidence>
<evidence type="ECO:0000256" key="1">
    <source>
        <dbReference type="SAM" id="Phobius"/>
    </source>
</evidence>
<reference evidence="3" key="1">
    <citation type="journal article" date="2019" name="Int. J. Syst. Evol. Microbiol.">
        <title>The Global Catalogue of Microorganisms (GCM) 10K type strain sequencing project: providing services to taxonomists for standard genome sequencing and annotation.</title>
        <authorList>
            <consortium name="The Broad Institute Genomics Platform"/>
            <consortium name="The Broad Institute Genome Sequencing Center for Infectious Disease"/>
            <person name="Wu L."/>
            <person name="Ma J."/>
        </authorList>
    </citation>
    <scope>NUCLEOTIDE SEQUENCE [LARGE SCALE GENOMIC DNA]</scope>
    <source>
        <strain evidence="3">JCM 17805</strain>
    </source>
</reference>
<feature type="transmembrane region" description="Helical" evidence="1">
    <location>
        <begin position="26"/>
        <end position="55"/>
    </location>
</feature>
<dbReference type="Proteomes" id="UP001500604">
    <property type="component" value="Unassembled WGS sequence"/>
</dbReference>